<sequence length="410" mass="46240">MVAKIKSGKSLINALNYNENKVRKGHARFIGASGYAKDLEKLSFHDKLLRLTDLASRNQLTKTNALHVSLNFSPGEKLDVPALNAIADRYMQKIGFGDQPYLIYRHEDAGHPHIHILATNIQPDGRRISMHNIGKQRSEPARKAIEIEFGLVQAEGQQQVVSLEKEAALKPLSYGEDETKKALSGVVSRVIRDYKFTSLPEFNAILGSFNVLADRGSKASVMYQQNGLRYWVTDSRGAKMGVPVKASALPKKPTIRLLEKRFQLNELLRRPFREQLKSKIDQASFPSDSLSRFEKELHQKNIRIIIRKNTEGRVYGLTFIDEVNKVVFNGSDLGKKYSAAAIIQQFGDQQRAANTQQAGHDQLWHIKEVADSSHVGQGKTLLEELLSATAQQETVPYPLRKKKKRRHLNL</sequence>
<feature type="domain" description="MobA/VirD2-like nuclease" evidence="1">
    <location>
        <begin position="17"/>
        <end position="151"/>
    </location>
</feature>
<dbReference type="EMBL" id="CP043450">
    <property type="protein sequence ID" value="QEM12362.1"/>
    <property type="molecule type" value="Genomic_DNA"/>
</dbReference>
<dbReference type="InterPro" id="IPR005094">
    <property type="entry name" value="Endonuclease_MobA/VirD2"/>
</dbReference>
<accession>A0A5C1I2A0</accession>
<dbReference type="Pfam" id="PF03432">
    <property type="entry name" value="Relaxase"/>
    <property type="match status" value="1"/>
</dbReference>
<dbReference type="Proteomes" id="UP000251402">
    <property type="component" value="Chromosome"/>
</dbReference>
<organism evidence="2 3">
    <name type="scientific">Mucilaginibacter rubeus</name>
    <dbReference type="NCBI Taxonomy" id="2027860"/>
    <lineage>
        <taxon>Bacteria</taxon>
        <taxon>Pseudomonadati</taxon>
        <taxon>Bacteroidota</taxon>
        <taxon>Sphingobacteriia</taxon>
        <taxon>Sphingobacteriales</taxon>
        <taxon>Sphingobacteriaceae</taxon>
        <taxon>Mucilaginibacter</taxon>
    </lineage>
</organism>
<evidence type="ECO:0000313" key="3">
    <source>
        <dbReference type="Proteomes" id="UP000251402"/>
    </source>
</evidence>
<reference evidence="2" key="1">
    <citation type="submission" date="2019-08" db="EMBL/GenBank/DDBJ databases">
        <title>Comparative genome analysis confer to the adaptation heavy metal polluted environment.</title>
        <authorList>
            <person name="Li Y."/>
        </authorList>
    </citation>
    <scope>NUCLEOTIDE SEQUENCE [LARGE SCALE GENOMIC DNA]</scope>
    <source>
        <strain evidence="2">P1</strain>
    </source>
</reference>
<proteinExistence type="predicted"/>
<dbReference type="AlphaFoldDB" id="A0A5C1I2A0"/>
<gene>
    <name evidence="2" type="ORF">DEO27_020860</name>
</gene>
<dbReference type="RefSeq" id="WP_112575084.1">
    <property type="nucleotide sequence ID" value="NZ_CP043450.1"/>
</dbReference>
<dbReference type="KEGG" id="mrub:DEO27_020860"/>
<protein>
    <submittedName>
        <fullName evidence="2">Relaxase/mobilization nuclease domain-containing protein</fullName>
    </submittedName>
</protein>
<dbReference type="OrthoDB" id="915634at2"/>
<evidence type="ECO:0000259" key="1">
    <source>
        <dbReference type="Pfam" id="PF03432"/>
    </source>
</evidence>
<name>A0A5C1I2A0_9SPHI</name>
<keyword evidence="3" id="KW-1185">Reference proteome</keyword>
<evidence type="ECO:0000313" key="2">
    <source>
        <dbReference type="EMBL" id="QEM12362.1"/>
    </source>
</evidence>